<feature type="domain" description="J" evidence="3">
    <location>
        <begin position="89"/>
        <end position="177"/>
    </location>
</feature>
<keyword evidence="5" id="KW-1185">Reference proteome</keyword>
<evidence type="ECO:0000313" key="4">
    <source>
        <dbReference type="EMBL" id="EXM41027.1"/>
    </source>
</evidence>
<protein>
    <recommendedName>
        <fullName evidence="3">J domain-containing protein</fullName>
    </recommendedName>
</protein>
<dbReference type="PATRIC" id="fig|1341156.4.peg.298"/>
<accession>A0A011V665</accession>
<keyword evidence="1" id="KW-0235">DNA replication</keyword>
<sequence>MFELIRSHDGRYDEYEKLLLERDKYRKDAERYLRIYIHEFGELTAEVFKLKISCIEKKKTISFCQMYANRGEPVDMDKLDQYISNEMARYYETLKEMAENNELCRQLKTIPQAEVLEIKSVYRKIAKYLHPDLNPLTEDSEELSDLWNRVSLAYNCNDLKELRELEVLVNKVLNEYGDGIEINIPDIDGKIQQLKDEIDKILSTDPYMYKHLLESKDLIAEKKGELNSELEEYRKYEDQLKEILKGFVKNGVRLTWETEN</sequence>
<dbReference type="EMBL" id="JEOB01000001">
    <property type="protein sequence ID" value="EXM41027.1"/>
    <property type="molecule type" value="Genomic_DNA"/>
</dbReference>
<dbReference type="AlphaFoldDB" id="A0A011V665"/>
<evidence type="ECO:0000313" key="5">
    <source>
        <dbReference type="Proteomes" id="UP000021369"/>
    </source>
</evidence>
<keyword evidence="2" id="KW-0175">Coiled coil</keyword>
<evidence type="ECO:0000256" key="2">
    <source>
        <dbReference type="SAM" id="Coils"/>
    </source>
</evidence>
<dbReference type="InterPro" id="IPR001623">
    <property type="entry name" value="DnaJ_domain"/>
</dbReference>
<proteinExistence type="predicted"/>
<dbReference type="OrthoDB" id="2216447at2"/>
<dbReference type="SUPFAM" id="SSF46565">
    <property type="entry name" value="Chaperone J-domain"/>
    <property type="match status" value="1"/>
</dbReference>
<evidence type="ECO:0000256" key="1">
    <source>
        <dbReference type="ARBA" id="ARBA00022705"/>
    </source>
</evidence>
<dbReference type="PROSITE" id="PS50076">
    <property type="entry name" value="DNAJ_2"/>
    <property type="match status" value="1"/>
</dbReference>
<comment type="caution">
    <text evidence="4">The sequence shown here is derived from an EMBL/GenBank/DDBJ whole genome shotgun (WGS) entry which is preliminary data.</text>
</comment>
<evidence type="ECO:0000259" key="3">
    <source>
        <dbReference type="PROSITE" id="PS50076"/>
    </source>
</evidence>
<dbReference type="CDD" id="cd06257">
    <property type="entry name" value="DnaJ"/>
    <property type="match status" value="1"/>
</dbReference>
<feature type="coiled-coil region" evidence="2">
    <location>
        <begin position="219"/>
        <end position="246"/>
    </location>
</feature>
<dbReference type="Gene3D" id="1.10.287.110">
    <property type="entry name" value="DnaJ domain"/>
    <property type="match status" value="1"/>
</dbReference>
<dbReference type="GO" id="GO:0006260">
    <property type="term" value="P:DNA replication"/>
    <property type="evidence" value="ECO:0007669"/>
    <property type="project" value="UniProtKB-KW"/>
</dbReference>
<reference evidence="4 5" key="1">
    <citation type="submission" date="2013-06" db="EMBL/GenBank/DDBJ databases">
        <title>Rumen cellulosomics: divergent fiber-degrading strategies revealed by comparative genome-wide analysis of six Ruminococcal strains.</title>
        <authorList>
            <person name="Dassa B."/>
            <person name="Borovok I."/>
            <person name="Lamed R."/>
            <person name="Flint H."/>
            <person name="Yeoman C.J."/>
            <person name="White B."/>
            <person name="Bayer E.A."/>
        </authorList>
    </citation>
    <scope>NUCLEOTIDE SEQUENCE [LARGE SCALE GENOMIC DNA]</scope>
    <source>
        <strain evidence="4 5">SY3</strain>
    </source>
</reference>
<dbReference type="RefSeq" id="WP_037284950.1">
    <property type="nucleotide sequence ID" value="NZ_JEOB01000001.1"/>
</dbReference>
<organism evidence="4 5">
    <name type="scientific">Ruminococcus albus SY3</name>
    <dbReference type="NCBI Taxonomy" id="1341156"/>
    <lineage>
        <taxon>Bacteria</taxon>
        <taxon>Bacillati</taxon>
        <taxon>Bacillota</taxon>
        <taxon>Clostridia</taxon>
        <taxon>Eubacteriales</taxon>
        <taxon>Oscillospiraceae</taxon>
        <taxon>Ruminococcus</taxon>
    </lineage>
</organism>
<dbReference type="InterPro" id="IPR036869">
    <property type="entry name" value="J_dom_sf"/>
</dbReference>
<dbReference type="Proteomes" id="UP000021369">
    <property type="component" value="Unassembled WGS sequence"/>
</dbReference>
<gene>
    <name evidence="4" type="ORF">RASY3_02865</name>
</gene>
<name>A0A011V665_RUMAL</name>